<dbReference type="InterPro" id="IPR036259">
    <property type="entry name" value="MFS_trans_sf"/>
</dbReference>
<keyword evidence="7 9" id="KW-1133">Transmembrane helix</keyword>
<feature type="domain" description="Major facilitator superfamily (MFS) profile" evidence="10">
    <location>
        <begin position="1"/>
        <end position="202"/>
    </location>
</feature>
<feature type="transmembrane region" description="Helical" evidence="9">
    <location>
        <begin position="351"/>
        <end position="369"/>
    </location>
</feature>
<proteinExistence type="inferred from homology"/>
<feature type="transmembrane region" description="Helical" evidence="9">
    <location>
        <begin position="112"/>
        <end position="134"/>
    </location>
</feature>
<keyword evidence="6 9" id="KW-0812">Transmembrane</keyword>
<gene>
    <name evidence="11" type="ORF">A3844_09830</name>
</gene>
<organism evidence="11 12">
    <name type="scientific">Paenibacillus helianthi</name>
    <dbReference type="NCBI Taxonomy" id="1349432"/>
    <lineage>
        <taxon>Bacteria</taxon>
        <taxon>Bacillati</taxon>
        <taxon>Bacillota</taxon>
        <taxon>Bacilli</taxon>
        <taxon>Bacillales</taxon>
        <taxon>Paenibacillaceae</taxon>
        <taxon>Paenibacillus</taxon>
    </lineage>
</organism>
<evidence type="ECO:0000259" key="10">
    <source>
        <dbReference type="PROSITE" id="PS50850"/>
    </source>
</evidence>
<keyword evidence="12" id="KW-1185">Reference proteome</keyword>
<dbReference type="PANTHER" id="PTHR23535:SF2">
    <property type="entry name" value="SUGAR EFFLUX TRANSPORTER A-RELATED"/>
    <property type="match status" value="1"/>
</dbReference>
<dbReference type="Pfam" id="PF07690">
    <property type="entry name" value="MFS_1"/>
    <property type="match status" value="1"/>
</dbReference>
<dbReference type="PROSITE" id="PS50850">
    <property type="entry name" value="MFS"/>
    <property type="match status" value="2"/>
</dbReference>
<feature type="transmembrane region" description="Helical" evidence="9">
    <location>
        <begin position="87"/>
        <end position="106"/>
    </location>
</feature>
<dbReference type="EMBL" id="LVWI01000034">
    <property type="protein sequence ID" value="OKP87701.1"/>
    <property type="molecule type" value="Genomic_DNA"/>
</dbReference>
<evidence type="ECO:0000313" key="11">
    <source>
        <dbReference type="EMBL" id="OKP87701.1"/>
    </source>
</evidence>
<dbReference type="RefSeq" id="WP_074083928.1">
    <property type="nucleotide sequence ID" value="NZ_LVWI01000034.1"/>
</dbReference>
<dbReference type="InterPro" id="IPR011701">
    <property type="entry name" value="MFS"/>
</dbReference>
<dbReference type="CDD" id="cd17471">
    <property type="entry name" value="MFS_Set"/>
    <property type="match status" value="1"/>
</dbReference>
<dbReference type="Gene3D" id="1.20.1250.20">
    <property type="entry name" value="MFS general substrate transporter like domains"/>
    <property type="match status" value="2"/>
</dbReference>
<dbReference type="SUPFAM" id="SSF103473">
    <property type="entry name" value="MFS general substrate transporter"/>
    <property type="match status" value="1"/>
</dbReference>
<keyword evidence="5" id="KW-0762">Sugar transport</keyword>
<sequence length="416" mass="45026">MQRILNQLLADLAESRGIPAYLPALACTFLMGVGFSLTMTFMPLFGMQQIGMSSWMLGIFLTVSSMFEVGVSSWIGRLSDRRLNRKTILLAASAAAIIGYSLFAVFENYYTLLIVSITFIALATSVFPQIFAYVRDAATAVNKDAAIAISLQRTLFSLSWVVGPLLAPLLIRNRDYSALFLFVAGLYAVIALIVFVYLVRYDRPSVTDTDLTLARTKTTKQTGRWLLWVSISAFMIFETSNAMSGIALPLLTTVNLRATDQTVGWLVGLGALLQIPFMLGFGLLAKRYGNTFIMKAAGVFGVLYFVVSSGADTTWQLAACQILNAAYVSIVLGVGLNYCQELIPESPGTATTMYSNATTIGLMLGGFMAGSIGEWMGNRAIFIACATLAGLGLVLINSTSLLSNKKDSMKQAETLT</sequence>
<comment type="caution">
    <text evidence="11">The sequence shown here is derived from an EMBL/GenBank/DDBJ whole genome shotgun (WGS) entry which is preliminary data.</text>
</comment>
<evidence type="ECO:0000256" key="1">
    <source>
        <dbReference type="ARBA" id="ARBA00004651"/>
    </source>
</evidence>
<feature type="transmembrane region" description="Helical" evidence="9">
    <location>
        <begin position="155"/>
        <end position="171"/>
    </location>
</feature>
<feature type="domain" description="Major facilitator superfamily (MFS) profile" evidence="10">
    <location>
        <begin position="225"/>
        <end position="416"/>
    </location>
</feature>
<evidence type="ECO:0000256" key="6">
    <source>
        <dbReference type="ARBA" id="ARBA00022692"/>
    </source>
</evidence>
<dbReference type="PANTHER" id="PTHR23535">
    <property type="entry name" value="SUGAR EFFLUX TRANSPORTER A-RELATED"/>
    <property type="match status" value="1"/>
</dbReference>
<feature type="transmembrane region" description="Helical" evidence="9">
    <location>
        <begin position="54"/>
        <end position="75"/>
    </location>
</feature>
<evidence type="ECO:0000256" key="8">
    <source>
        <dbReference type="ARBA" id="ARBA00023136"/>
    </source>
</evidence>
<feature type="transmembrane region" description="Helical" evidence="9">
    <location>
        <begin position="263"/>
        <end position="285"/>
    </location>
</feature>
<evidence type="ECO:0000256" key="7">
    <source>
        <dbReference type="ARBA" id="ARBA00022989"/>
    </source>
</evidence>
<comment type="similarity">
    <text evidence="2">Belongs to the major facilitator superfamily. Set transporter family.</text>
</comment>
<keyword evidence="8 9" id="KW-0472">Membrane</keyword>
<dbReference type="Proteomes" id="UP000186058">
    <property type="component" value="Unassembled WGS sequence"/>
</dbReference>
<feature type="transmembrane region" description="Helical" evidence="9">
    <location>
        <begin position="21"/>
        <end position="42"/>
    </location>
</feature>
<dbReference type="InterPro" id="IPR020846">
    <property type="entry name" value="MFS_dom"/>
</dbReference>
<evidence type="ECO:0000313" key="12">
    <source>
        <dbReference type="Proteomes" id="UP000186058"/>
    </source>
</evidence>
<keyword evidence="3" id="KW-0813">Transport</keyword>
<accession>A0ABX3ERX4</accession>
<evidence type="ECO:0000256" key="4">
    <source>
        <dbReference type="ARBA" id="ARBA00022475"/>
    </source>
</evidence>
<name>A0ABX3ERX4_9BACL</name>
<evidence type="ECO:0000256" key="2">
    <source>
        <dbReference type="ARBA" id="ARBA00006523"/>
    </source>
</evidence>
<feature type="transmembrane region" description="Helical" evidence="9">
    <location>
        <begin position="315"/>
        <end position="339"/>
    </location>
</feature>
<evidence type="ECO:0000256" key="3">
    <source>
        <dbReference type="ARBA" id="ARBA00022448"/>
    </source>
</evidence>
<keyword evidence="4" id="KW-1003">Cell membrane</keyword>
<evidence type="ECO:0000256" key="5">
    <source>
        <dbReference type="ARBA" id="ARBA00022597"/>
    </source>
</evidence>
<feature type="transmembrane region" description="Helical" evidence="9">
    <location>
        <begin position="381"/>
        <end position="402"/>
    </location>
</feature>
<feature type="transmembrane region" description="Helical" evidence="9">
    <location>
        <begin position="177"/>
        <end position="199"/>
    </location>
</feature>
<comment type="subcellular location">
    <subcellularLocation>
        <location evidence="1">Cell membrane</location>
        <topology evidence="1">Multi-pass membrane protein</topology>
    </subcellularLocation>
</comment>
<feature type="transmembrane region" description="Helical" evidence="9">
    <location>
        <begin position="292"/>
        <end position="309"/>
    </location>
</feature>
<feature type="transmembrane region" description="Helical" evidence="9">
    <location>
        <begin position="225"/>
        <end position="251"/>
    </location>
</feature>
<protein>
    <recommendedName>
        <fullName evidence="10">Major facilitator superfamily (MFS) profile domain-containing protein</fullName>
    </recommendedName>
</protein>
<evidence type="ECO:0000256" key="9">
    <source>
        <dbReference type="SAM" id="Phobius"/>
    </source>
</evidence>
<reference evidence="11 12" key="1">
    <citation type="submission" date="2016-03" db="EMBL/GenBank/DDBJ databases">
        <authorList>
            <person name="Sant'Anna F.H."/>
            <person name="Ambrosini A."/>
            <person name="Souza R."/>
            <person name="Bach E."/>
            <person name="Fernandes G."/>
            <person name="Balsanelli E."/>
            <person name="Baura V.A."/>
            <person name="Souza E.M."/>
            <person name="Passaglia L."/>
        </authorList>
    </citation>
    <scope>NUCLEOTIDE SEQUENCE [LARGE SCALE GENOMIC DNA]</scope>
    <source>
        <strain evidence="11 12">P26E</strain>
    </source>
</reference>